<organism evidence="1 2">
    <name type="scientific">Entamoeba histolytica HM-3:IMSS</name>
    <dbReference type="NCBI Taxonomy" id="885315"/>
    <lineage>
        <taxon>Eukaryota</taxon>
        <taxon>Amoebozoa</taxon>
        <taxon>Evosea</taxon>
        <taxon>Archamoebae</taxon>
        <taxon>Mastigamoebida</taxon>
        <taxon>Entamoebidae</taxon>
        <taxon>Entamoeba</taxon>
    </lineage>
</organism>
<evidence type="ECO:0000313" key="2">
    <source>
        <dbReference type="Proteomes" id="UP000030780"/>
    </source>
</evidence>
<dbReference type="VEuPathDB" id="AmoebaDB:KM1_217230"/>
<name>M7X7D8_ENTHI</name>
<proteinExistence type="predicted"/>
<dbReference type="EMBL" id="KB637538">
    <property type="protein sequence ID" value="EMS15978.1"/>
    <property type="molecule type" value="Genomic_DNA"/>
</dbReference>
<accession>M7X7D8</accession>
<evidence type="ECO:0000313" key="1">
    <source>
        <dbReference type="EMBL" id="EMS15978.1"/>
    </source>
</evidence>
<dbReference type="AlphaFoldDB" id="M7X7D8"/>
<dbReference type="Proteomes" id="UP000030780">
    <property type="component" value="Unassembled WGS sequence"/>
</dbReference>
<reference evidence="1 2" key="1">
    <citation type="submission" date="2013-01" db="EMBL/GenBank/DDBJ databases">
        <authorList>
            <person name="Inman J."/>
            <person name="Zafar N."/>
            <person name="Lorenzi H."/>
            <person name="Caler E."/>
        </authorList>
    </citation>
    <scope>NUCLEOTIDE SEQUENCE [LARGE SCALE GENOMIC DNA]</scope>
    <source>
        <strain evidence="1 2">HM-3:IMSS</strain>
    </source>
</reference>
<protein>
    <submittedName>
        <fullName evidence="1">Uncharacterized protein</fullName>
    </submittedName>
</protein>
<gene>
    <name evidence="1" type="ORF">KM1_217230</name>
</gene>
<sequence length="108" mass="11644">MSFGCYFIVTSQTTFKSISGEGTVVINGEINVTVNDFKGGIIQLNHENAKVNILKTTDSSTSNNSKYQKKIVGKGTTVIKPQSKDVTINLDMIGSTSLAVESLLVHFT</sequence>